<evidence type="ECO:0000256" key="1">
    <source>
        <dbReference type="ARBA" id="ARBA00007100"/>
    </source>
</evidence>
<keyword evidence="4" id="KW-1185">Reference proteome</keyword>
<evidence type="ECO:0000313" key="4">
    <source>
        <dbReference type="Proteomes" id="UP000319897"/>
    </source>
</evidence>
<name>A0A501XQH2_9SPHN</name>
<dbReference type="OrthoDB" id="232498at2"/>
<protein>
    <recommendedName>
        <fullName evidence="2">Protein SirB1 N-terminal domain-containing protein</fullName>
    </recommendedName>
</protein>
<comment type="caution">
    <text evidence="3">The sequence shown here is derived from an EMBL/GenBank/DDBJ whole genome shotgun (WGS) entry which is preliminary data.</text>
</comment>
<dbReference type="SUPFAM" id="SSF54001">
    <property type="entry name" value="Cysteine proteinases"/>
    <property type="match status" value="1"/>
</dbReference>
<comment type="similarity">
    <text evidence="1">Belongs to the UPF0162 family.</text>
</comment>
<evidence type="ECO:0000313" key="3">
    <source>
        <dbReference type="EMBL" id="TPE62659.1"/>
    </source>
</evidence>
<dbReference type="EMBL" id="VFSU01000017">
    <property type="protein sequence ID" value="TPE62659.1"/>
    <property type="molecule type" value="Genomic_DNA"/>
</dbReference>
<dbReference type="PANTHER" id="PTHR31350">
    <property type="entry name" value="SI:DKEY-261L7.2"/>
    <property type="match status" value="1"/>
</dbReference>
<dbReference type="Gene3D" id="1.25.40.10">
    <property type="entry name" value="Tetratricopeptide repeat domain"/>
    <property type="match status" value="1"/>
</dbReference>
<dbReference type="AlphaFoldDB" id="A0A501XQH2"/>
<accession>A0A501XQH2</accession>
<organism evidence="3 4">
    <name type="scientific">Sandaracinobacter neustonicus</name>
    <dbReference type="NCBI Taxonomy" id="1715348"/>
    <lineage>
        <taxon>Bacteria</taxon>
        <taxon>Pseudomonadati</taxon>
        <taxon>Pseudomonadota</taxon>
        <taxon>Alphaproteobacteria</taxon>
        <taxon>Sphingomonadales</taxon>
        <taxon>Sphingosinicellaceae</taxon>
        <taxon>Sandaracinobacter</taxon>
    </lineage>
</organism>
<proteinExistence type="inferred from homology"/>
<dbReference type="InterPro" id="IPR032698">
    <property type="entry name" value="SirB1_N"/>
</dbReference>
<evidence type="ECO:0000259" key="2">
    <source>
        <dbReference type="Pfam" id="PF13369"/>
    </source>
</evidence>
<sequence>MDALAAIGCQDDADIRLDEAALHLAAADRTRADLAPTLEWLAELATQLPATLPTARDRAEALSNLLAKQEGFTGDHDEYDAPRNADMLSVLARRRGLPVSLAILYVAIARRAGWEARVMGLPGHVVVAIEGSEAVVLIDAFTDGRVLEPAELAGLATSLARGRPLRPGDSALLNNRETLVRLLMNQASRARQSGDDARALTLYRRLTLIAPAMPALWWERARLEREAGDTAAARRSLAAMRETTMDPELNDRIRQAYEALTR</sequence>
<dbReference type="InterPro" id="IPR011990">
    <property type="entry name" value="TPR-like_helical_dom_sf"/>
</dbReference>
<dbReference type="InterPro" id="IPR038765">
    <property type="entry name" value="Papain-like_cys_pep_sf"/>
</dbReference>
<feature type="domain" description="Protein SirB1 N-terminal" evidence="2">
    <location>
        <begin position="41"/>
        <end position="183"/>
    </location>
</feature>
<dbReference type="Pfam" id="PF13369">
    <property type="entry name" value="Transglut_core2"/>
    <property type="match status" value="1"/>
</dbReference>
<dbReference type="RefSeq" id="WP_140927431.1">
    <property type="nucleotide sequence ID" value="NZ_VFSU01000017.1"/>
</dbReference>
<dbReference type="PANTHER" id="PTHR31350:SF27">
    <property type="entry name" value="HEMIMETHYLATED DNA-BINDING DOMAIN-CONTAINING PROTEIN"/>
    <property type="match status" value="1"/>
</dbReference>
<dbReference type="Proteomes" id="UP000319897">
    <property type="component" value="Unassembled WGS sequence"/>
</dbReference>
<reference evidence="3 4" key="1">
    <citation type="submission" date="2019-06" db="EMBL/GenBank/DDBJ databases">
        <authorList>
            <person name="Lee I."/>
            <person name="Jang G.I."/>
            <person name="Hwang C.Y."/>
        </authorList>
    </citation>
    <scope>NUCLEOTIDE SEQUENCE [LARGE SCALE GENOMIC DNA]</scope>
    <source>
        <strain evidence="3 4">PAMC 28131</strain>
    </source>
</reference>
<gene>
    <name evidence="3" type="ORF">FJQ54_05590</name>
</gene>